<protein>
    <submittedName>
        <fullName evidence="1">Uncharacterized protein</fullName>
    </submittedName>
</protein>
<reference evidence="1 2" key="1">
    <citation type="submission" date="2021-05" db="EMBL/GenBank/DDBJ databases">
        <title>Molecular characterization for Shewanella algae harboring chromosomal blaOXA-55-like strains isolated from clinical and environment sample.</title>
        <authorList>
            <person name="Ohama Y."/>
            <person name="Aoki K."/>
            <person name="Harada S."/>
            <person name="Moriya K."/>
            <person name="Ishii Y."/>
            <person name="Tateda K."/>
        </authorList>
    </citation>
    <scope>NUCLEOTIDE SEQUENCE [LARGE SCALE GENOMIC DNA]</scope>
    <source>
        <strain evidence="1 2">LMG 23746</strain>
    </source>
</reference>
<evidence type="ECO:0000313" key="1">
    <source>
        <dbReference type="EMBL" id="GIU44257.1"/>
    </source>
</evidence>
<name>A0ABQ4P9N6_9GAMM</name>
<accession>A0ABQ4P9N6</accession>
<proteinExistence type="predicted"/>
<dbReference type="EMBL" id="BPFB01000008">
    <property type="protein sequence ID" value="GIU44257.1"/>
    <property type="molecule type" value="Genomic_DNA"/>
</dbReference>
<dbReference type="Proteomes" id="UP000761574">
    <property type="component" value="Unassembled WGS sequence"/>
</dbReference>
<keyword evidence="2" id="KW-1185">Reference proteome</keyword>
<comment type="caution">
    <text evidence="1">The sequence shown here is derived from an EMBL/GenBank/DDBJ whole genome shotgun (WGS) entry which is preliminary data.</text>
</comment>
<sequence length="69" mass="7733">MHIWATPSRPAHCFESSPNKFQSLTLTKTGQLARARVIADSVIDDIENAEHTVTITDQLEDNLVWADIL</sequence>
<gene>
    <name evidence="1" type="ORF">TUM4630_09510</name>
</gene>
<organism evidence="1 2">
    <name type="scientific">Shewanella algidipiscicola</name>
    <dbReference type="NCBI Taxonomy" id="614070"/>
    <lineage>
        <taxon>Bacteria</taxon>
        <taxon>Pseudomonadati</taxon>
        <taxon>Pseudomonadota</taxon>
        <taxon>Gammaproteobacteria</taxon>
        <taxon>Alteromonadales</taxon>
        <taxon>Shewanellaceae</taxon>
        <taxon>Shewanella</taxon>
    </lineage>
</organism>
<evidence type="ECO:0000313" key="2">
    <source>
        <dbReference type="Proteomes" id="UP000761574"/>
    </source>
</evidence>